<dbReference type="SUPFAM" id="SSF53901">
    <property type="entry name" value="Thiolase-like"/>
    <property type="match status" value="1"/>
</dbReference>
<dbReference type="Gene3D" id="3.40.47.10">
    <property type="match status" value="1"/>
</dbReference>
<evidence type="ECO:0000256" key="8">
    <source>
        <dbReference type="ARBA" id="ARBA00023160"/>
    </source>
</evidence>
<reference evidence="17 18" key="1">
    <citation type="submission" date="2015-09" db="EMBL/GenBank/DDBJ databases">
        <authorList>
            <consortium name="Pathogen Informatics"/>
        </authorList>
    </citation>
    <scope>NUCLEOTIDE SEQUENCE [LARGE SCALE GENOMIC DNA]</scope>
    <source>
        <strain evidence="17 18">2789STDY5834855</strain>
    </source>
</reference>
<comment type="function">
    <text evidence="14">Catalyzes the condensation reaction of fatty acid synthesis by the addition to an acyl acceptor of two carbons from malonyl-ACP. Catalyzes the first condensation reaction which initiates fatty acid synthesis and may therefore play a role in governing the total rate of fatty acid production. Possesses both acetoacetyl-ACP synthase and acetyl transacylase activities. Its substrate specificity determines the biosynthesis of branched-chain and/or straight-chain of fatty acids.</text>
</comment>
<feature type="region of interest" description="ACP-binding" evidence="14">
    <location>
        <begin position="253"/>
        <end position="257"/>
    </location>
</feature>
<dbReference type="GO" id="GO:0004315">
    <property type="term" value="F:3-oxoacyl-[acyl-carrier-protein] synthase activity"/>
    <property type="evidence" value="ECO:0007669"/>
    <property type="project" value="InterPro"/>
</dbReference>
<dbReference type="InterPro" id="IPR013751">
    <property type="entry name" value="ACP_syn_III_N"/>
</dbReference>
<evidence type="ECO:0000256" key="10">
    <source>
        <dbReference type="ARBA" id="ARBA00051096"/>
    </source>
</evidence>
<dbReference type="NCBIfam" id="NF006829">
    <property type="entry name" value="PRK09352.1"/>
    <property type="match status" value="1"/>
</dbReference>
<evidence type="ECO:0000256" key="12">
    <source>
        <dbReference type="ARBA" id="ARBA00052467"/>
    </source>
</evidence>
<comment type="catalytic activity">
    <reaction evidence="13">
        <text>3-methylbutanoyl-CoA + malonyl-[ACP] + H(+) = 5-methyl-3-oxohexanoyl-[ACP] + CO2 + CoA</text>
        <dbReference type="Rhea" id="RHEA:42272"/>
        <dbReference type="Rhea" id="RHEA-COMP:9623"/>
        <dbReference type="Rhea" id="RHEA-COMP:9941"/>
        <dbReference type="ChEBI" id="CHEBI:15378"/>
        <dbReference type="ChEBI" id="CHEBI:16526"/>
        <dbReference type="ChEBI" id="CHEBI:57287"/>
        <dbReference type="ChEBI" id="CHEBI:57345"/>
        <dbReference type="ChEBI" id="CHEBI:78449"/>
        <dbReference type="ChEBI" id="CHEBI:78822"/>
        <dbReference type="EC" id="2.3.1.300"/>
    </reaction>
    <physiologicalReaction direction="left-to-right" evidence="13">
        <dbReference type="Rhea" id="RHEA:42273"/>
    </physiologicalReaction>
</comment>
<gene>
    <name evidence="14 17" type="primary">fabH</name>
    <name evidence="17" type="ORF">ERS852470_01266</name>
</gene>
<dbReference type="FunFam" id="3.40.47.10:FF:000004">
    <property type="entry name" value="3-oxoacyl-[acyl-carrier-protein] synthase 3"/>
    <property type="match status" value="1"/>
</dbReference>
<evidence type="ECO:0000256" key="7">
    <source>
        <dbReference type="ARBA" id="ARBA00023098"/>
    </source>
</evidence>
<comment type="domain">
    <text evidence="14">The last Arg residue of the ACP-binding site is essential for the weak association between ACP/AcpP and FabH.</text>
</comment>
<dbReference type="NCBIfam" id="TIGR00747">
    <property type="entry name" value="fabH"/>
    <property type="match status" value="1"/>
</dbReference>
<evidence type="ECO:0000256" key="1">
    <source>
        <dbReference type="ARBA" id="ARBA00005194"/>
    </source>
</evidence>
<dbReference type="GO" id="GO:0044550">
    <property type="term" value="P:secondary metabolite biosynthetic process"/>
    <property type="evidence" value="ECO:0007669"/>
    <property type="project" value="TreeGrafter"/>
</dbReference>
<proteinExistence type="inferred from homology"/>
<comment type="similarity">
    <text evidence="2 14">Belongs to the thiolase-like superfamily. FabH family.</text>
</comment>
<keyword evidence="6 14" id="KW-0276">Fatty acid metabolism</keyword>
<feature type="active site" evidence="14">
    <location>
        <position position="282"/>
    </location>
</feature>
<dbReference type="PANTHER" id="PTHR34069:SF2">
    <property type="entry name" value="BETA-KETOACYL-[ACYL-CARRIER-PROTEIN] SYNTHASE III"/>
    <property type="match status" value="1"/>
</dbReference>
<dbReference type="EC" id="2.3.1.180" evidence="14"/>
<dbReference type="Pfam" id="PF08541">
    <property type="entry name" value="ACP_syn_III_C"/>
    <property type="match status" value="1"/>
</dbReference>
<dbReference type="InterPro" id="IPR016039">
    <property type="entry name" value="Thiolase-like"/>
</dbReference>
<keyword evidence="14" id="KW-0511">Multifunctional enzyme</keyword>
<evidence type="ECO:0000259" key="16">
    <source>
        <dbReference type="Pfam" id="PF08545"/>
    </source>
</evidence>
<dbReference type="OrthoDB" id="9815506at2"/>
<dbReference type="GO" id="GO:0005737">
    <property type="term" value="C:cytoplasm"/>
    <property type="evidence" value="ECO:0007669"/>
    <property type="project" value="UniProtKB-SubCell"/>
</dbReference>
<feature type="domain" description="Beta-ketoacyl-[acyl-carrier-protein] synthase III C-terminal" evidence="15">
    <location>
        <begin position="236"/>
        <end position="325"/>
    </location>
</feature>
<comment type="catalytic activity">
    <reaction evidence="10">
        <text>malonyl-[ACP] + acetyl-CoA + H(+) = 3-oxobutanoyl-[ACP] + CO2 + CoA</text>
        <dbReference type="Rhea" id="RHEA:12080"/>
        <dbReference type="Rhea" id="RHEA-COMP:9623"/>
        <dbReference type="Rhea" id="RHEA-COMP:9625"/>
        <dbReference type="ChEBI" id="CHEBI:15378"/>
        <dbReference type="ChEBI" id="CHEBI:16526"/>
        <dbReference type="ChEBI" id="CHEBI:57287"/>
        <dbReference type="ChEBI" id="CHEBI:57288"/>
        <dbReference type="ChEBI" id="CHEBI:78449"/>
        <dbReference type="ChEBI" id="CHEBI:78450"/>
        <dbReference type="EC" id="2.3.1.180"/>
    </reaction>
    <physiologicalReaction direction="left-to-right" evidence="10">
        <dbReference type="Rhea" id="RHEA:12081"/>
    </physiologicalReaction>
</comment>
<comment type="catalytic activity">
    <reaction evidence="11">
        <text>(2S)-2-methylbutanoyl-CoA + malonyl-[ACP] + H(+) = (4S)-4-methyl-3-oxohexanoyl-[ACP] + CO2 + CoA</text>
        <dbReference type="Rhea" id="RHEA:42276"/>
        <dbReference type="Rhea" id="RHEA-COMP:9623"/>
        <dbReference type="Rhea" id="RHEA-COMP:17148"/>
        <dbReference type="ChEBI" id="CHEBI:15378"/>
        <dbReference type="ChEBI" id="CHEBI:16526"/>
        <dbReference type="ChEBI" id="CHEBI:57287"/>
        <dbReference type="ChEBI" id="CHEBI:78449"/>
        <dbReference type="ChEBI" id="CHEBI:88166"/>
        <dbReference type="ChEBI" id="CHEBI:167462"/>
        <dbReference type="EC" id="2.3.1.300"/>
    </reaction>
    <physiologicalReaction direction="left-to-right" evidence="11">
        <dbReference type="Rhea" id="RHEA:42277"/>
    </physiologicalReaction>
</comment>
<comment type="subcellular location">
    <subcellularLocation>
        <location evidence="14">Cytoplasm</location>
    </subcellularLocation>
</comment>
<keyword evidence="4 14" id="KW-0444">Lipid biosynthesis</keyword>
<dbReference type="EMBL" id="CYZV01000011">
    <property type="protein sequence ID" value="CUO02700.1"/>
    <property type="molecule type" value="Genomic_DNA"/>
</dbReference>
<keyword evidence="9 14" id="KW-0012">Acyltransferase</keyword>
<sequence length="325" mass="35032">MSLVKFIGVGHYCPENIVTNNQLSEIVDTSHEWIIKRTGISQRRISSGEGTVDLAVNAAENAMKMANCTPESIDFIIVATTSPDRLMPSTACSVQQRLGCINAAAFDISAACSGFLYSSVIANSLLKCGEGKRALVIGSEVLSRIVDWTDRNTCVLFGDGAGAAILETSNDSSGIISTCVGSDGTNGLKALSSNQFPIKTPFSDSTLERKEFIEMDGREVFKFAISIIPKVVNDLLQKSNENIENIKYIIPHQANSRIIDDAAKKLNLSRDKFLMNLEQYGNTSAASVPIVLSESIDKGLINKGDKVILVAFGGGLTWSGILLEW</sequence>
<evidence type="ECO:0000256" key="14">
    <source>
        <dbReference type="HAMAP-Rule" id="MF_01815"/>
    </source>
</evidence>
<dbReference type="HAMAP" id="MF_01815">
    <property type="entry name" value="FabH"/>
    <property type="match status" value="1"/>
</dbReference>
<dbReference type="CDD" id="cd00830">
    <property type="entry name" value="KAS_III"/>
    <property type="match status" value="1"/>
</dbReference>
<evidence type="ECO:0000256" key="4">
    <source>
        <dbReference type="ARBA" id="ARBA00022516"/>
    </source>
</evidence>
<keyword evidence="3 14" id="KW-0963">Cytoplasm</keyword>
<comment type="catalytic activity">
    <reaction evidence="12">
        <text>2-methylpropanoyl-CoA + malonyl-[ACP] + H(+) = 4-methyl-3-oxopentanoyl-[ACP] + CO2 + CoA</text>
        <dbReference type="Rhea" id="RHEA:42268"/>
        <dbReference type="Rhea" id="RHEA-COMP:9623"/>
        <dbReference type="Rhea" id="RHEA-COMP:9940"/>
        <dbReference type="ChEBI" id="CHEBI:15378"/>
        <dbReference type="ChEBI" id="CHEBI:16526"/>
        <dbReference type="ChEBI" id="CHEBI:57287"/>
        <dbReference type="ChEBI" id="CHEBI:57338"/>
        <dbReference type="ChEBI" id="CHEBI:78449"/>
        <dbReference type="ChEBI" id="CHEBI:78820"/>
        <dbReference type="EC" id="2.3.1.300"/>
    </reaction>
    <physiologicalReaction direction="left-to-right" evidence="12">
        <dbReference type="Rhea" id="RHEA:42269"/>
    </physiologicalReaction>
</comment>
<evidence type="ECO:0000256" key="11">
    <source>
        <dbReference type="ARBA" id="ARBA00052407"/>
    </source>
</evidence>
<evidence type="ECO:0000313" key="17">
    <source>
        <dbReference type="EMBL" id="CUO02700.1"/>
    </source>
</evidence>
<name>A0A174BSQ0_9CLOT</name>
<evidence type="ECO:0000313" key="18">
    <source>
        <dbReference type="Proteomes" id="UP000095558"/>
    </source>
</evidence>
<feature type="active site" evidence="14">
    <location>
        <position position="252"/>
    </location>
</feature>
<dbReference type="AlphaFoldDB" id="A0A174BSQ0"/>
<feature type="active site" evidence="14">
    <location>
        <position position="112"/>
    </location>
</feature>
<comment type="pathway">
    <text evidence="1 14">Lipid metabolism; fatty acid biosynthesis.</text>
</comment>
<protein>
    <recommendedName>
        <fullName evidence="14">Beta-ketoacyl-[acyl-carrier-protein] synthase III</fullName>
        <shortName evidence="14">Beta-ketoacyl-ACP synthase III</shortName>
        <shortName evidence="14">KAS III</shortName>
        <ecNumber evidence="14">2.3.1.180</ecNumber>
    </recommendedName>
    <alternativeName>
        <fullName evidence="14">3-oxoacyl-[acyl-carrier-protein] synthase 3</fullName>
    </alternativeName>
    <alternativeName>
        <fullName evidence="14">3-oxoacyl-[acyl-carrier-protein] synthase III</fullName>
    </alternativeName>
</protein>
<accession>A0A174BSQ0</accession>
<dbReference type="UniPathway" id="UPA00094"/>
<feature type="domain" description="Beta-ketoacyl-[acyl-carrier-protein] synthase III N-terminal" evidence="16">
    <location>
        <begin position="106"/>
        <end position="184"/>
    </location>
</feature>
<dbReference type="PANTHER" id="PTHR34069">
    <property type="entry name" value="3-OXOACYL-[ACYL-CARRIER-PROTEIN] SYNTHASE 3"/>
    <property type="match status" value="1"/>
</dbReference>
<evidence type="ECO:0000256" key="5">
    <source>
        <dbReference type="ARBA" id="ARBA00022679"/>
    </source>
</evidence>
<keyword evidence="7 14" id="KW-0443">Lipid metabolism</keyword>
<dbReference type="InterPro" id="IPR004655">
    <property type="entry name" value="FabH"/>
</dbReference>
<evidence type="ECO:0000256" key="3">
    <source>
        <dbReference type="ARBA" id="ARBA00022490"/>
    </source>
</evidence>
<keyword evidence="8 14" id="KW-0275">Fatty acid biosynthesis</keyword>
<dbReference type="GO" id="GO:0033818">
    <property type="term" value="F:beta-ketoacyl-acyl-carrier-protein synthase III activity"/>
    <property type="evidence" value="ECO:0007669"/>
    <property type="project" value="UniProtKB-UniRule"/>
</dbReference>
<evidence type="ECO:0000256" key="2">
    <source>
        <dbReference type="ARBA" id="ARBA00008642"/>
    </source>
</evidence>
<organism evidence="17 18">
    <name type="scientific">Clostridium disporicum</name>
    <dbReference type="NCBI Taxonomy" id="84024"/>
    <lineage>
        <taxon>Bacteria</taxon>
        <taxon>Bacillati</taxon>
        <taxon>Bacillota</taxon>
        <taxon>Clostridia</taxon>
        <taxon>Eubacteriales</taxon>
        <taxon>Clostridiaceae</taxon>
        <taxon>Clostridium</taxon>
    </lineage>
</organism>
<evidence type="ECO:0000256" key="13">
    <source>
        <dbReference type="ARBA" id="ARBA00052985"/>
    </source>
</evidence>
<evidence type="ECO:0000256" key="6">
    <source>
        <dbReference type="ARBA" id="ARBA00022832"/>
    </source>
</evidence>
<comment type="subunit">
    <text evidence="14">Homodimer.</text>
</comment>
<keyword evidence="5 14" id="KW-0808">Transferase</keyword>
<evidence type="ECO:0000256" key="9">
    <source>
        <dbReference type="ARBA" id="ARBA00023315"/>
    </source>
</evidence>
<dbReference type="GO" id="GO:0006633">
    <property type="term" value="P:fatty acid biosynthetic process"/>
    <property type="evidence" value="ECO:0007669"/>
    <property type="project" value="UniProtKB-UniRule"/>
</dbReference>
<dbReference type="Pfam" id="PF08545">
    <property type="entry name" value="ACP_syn_III"/>
    <property type="match status" value="1"/>
</dbReference>
<dbReference type="RefSeq" id="WP_055275978.1">
    <property type="nucleotide sequence ID" value="NZ_CYZV01000011.1"/>
</dbReference>
<dbReference type="Proteomes" id="UP000095558">
    <property type="component" value="Unassembled WGS sequence"/>
</dbReference>
<evidence type="ECO:0000259" key="15">
    <source>
        <dbReference type="Pfam" id="PF08541"/>
    </source>
</evidence>
<dbReference type="InterPro" id="IPR013747">
    <property type="entry name" value="ACP_syn_III_C"/>
</dbReference>